<evidence type="ECO:0000256" key="2">
    <source>
        <dbReference type="ARBA" id="ARBA00004863"/>
    </source>
</evidence>
<feature type="transmembrane region" description="Helical" evidence="9">
    <location>
        <begin position="276"/>
        <end position="296"/>
    </location>
</feature>
<keyword evidence="6 9" id="KW-0812">Transmembrane</keyword>
<keyword evidence="11" id="KW-1185">Reference proteome</keyword>
<evidence type="ECO:0000256" key="9">
    <source>
        <dbReference type="SAM" id="Phobius"/>
    </source>
</evidence>
<feature type="transmembrane region" description="Helical" evidence="9">
    <location>
        <begin position="170"/>
        <end position="193"/>
    </location>
</feature>
<dbReference type="InterPro" id="IPR044878">
    <property type="entry name" value="UbiA_sf"/>
</dbReference>
<dbReference type="InterPro" id="IPR026046">
    <property type="entry name" value="UBIAD1"/>
</dbReference>
<feature type="transmembrane region" description="Helical" evidence="9">
    <location>
        <begin position="214"/>
        <end position="234"/>
    </location>
</feature>
<feature type="transmembrane region" description="Helical" evidence="9">
    <location>
        <begin position="92"/>
        <end position="113"/>
    </location>
</feature>
<dbReference type="RefSeq" id="WP_289363412.1">
    <property type="nucleotide sequence ID" value="NZ_JAUCBP010000002.1"/>
</dbReference>
<keyword evidence="8 9" id="KW-0472">Membrane</keyword>
<dbReference type="Pfam" id="PF01040">
    <property type="entry name" value="UbiA"/>
    <property type="match status" value="1"/>
</dbReference>
<feature type="transmembrane region" description="Helical" evidence="9">
    <location>
        <begin position="142"/>
        <end position="164"/>
    </location>
</feature>
<protein>
    <submittedName>
        <fullName evidence="10">Prenyltransferase</fullName>
    </submittedName>
</protein>
<accession>A0ABT7ST86</accession>
<keyword evidence="4" id="KW-1003">Cell membrane</keyword>
<name>A0ABT7ST86_9ALTE</name>
<reference evidence="10 11" key="1">
    <citation type="submission" date="2023-06" db="EMBL/GenBank/DDBJ databases">
        <title>Alteromonas sp. ASW11-36 isolated from intertidal sand.</title>
        <authorList>
            <person name="Li Y."/>
        </authorList>
    </citation>
    <scope>NUCLEOTIDE SEQUENCE [LARGE SCALE GENOMIC DNA]</scope>
    <source>
        <strain evidence="10 11">ASW11-36</strain>
    </source>
</reference>
<evidence type="ECO:0000256" key="4">
    <source>
        <dbReference type="ARBA" id="ARBA00022475"/>
    </source>
</evidence>
<evidence type="ECO:0000256" key="5">
    <source>
        <dbReference type="ARBA" id="ARBA00022679"/>
    </source>
</evidence>
<dbReference type="PANTHER" id="PTHR13929:SF0">
    <property type="entry name" value="UBIA PRENYLTRANSFERASE DOMAIN-CONTAINING PROTEIN 1"/>
    <property type="match status" value="1"/>
</dbReference>
<dbReference type="Proteomes" id="UP001234343">
    <property type="component" value="Unassembled WGS sequence"/>
</dbReference>
<dbReference type="CDD" id="cd13962">
    <property type="entry name" value="PT_UbiA_UBIAD1"/>
    <property type="match status" value="1"/>
</dbReference>
<keyword evidence="5" id="KW-0808">Transferase</keyword>
<feature type="transmembrane region" description="Helical" evidence="9">
    <location>
        <begin position="240"/>
        <end position="264"/>
    </location>
</feature>
<dbReference type="PANTHER" id="PTHR13929">
    <property type="entry name" value="1,4-DIHYDROXY-2-NAPHTHOATE OCTAPRENYLTRANSFERASE"/>
    <property type="match status" value="1"/>
</dbReference>
<evidence type="ECO:0000256" key="7">
    <source>
        <dbReference type="ARBA" id="ARBA00022989"/>
    </source>
</evidence>
<dbReference type="Gene3D" id="1.10.357.140">
    <property type="entry name" value="UbiA prenyltransferase"/>
    <property type="match status" value="1"/>
</dbReference>
<sequence>MISTIISTMRPNFLILAPLCVSVAWAYAFSIGMAAHWLDVALCYAAALMAHASVNMLNEYSDHHSGLDHNTQRTPFSGGSGALQVQPEASSWVKLIALVLLVVVACIGLYFFWLVGLELMAIGLLAIACVMLYTPTLNKSSLLCFIAPGFGFAVAFGYGSFIAISGRYDITMLYLCVPVFLLVNNLLLLNQFPDREADAQSGRNHLIIKYGERAGLLAYIANVFTAGVATVWLVNTFSLGWAGALLAIPIGAGLLSCVGLVNYIKDKNTPRFMPYMASNVIAALSYPALLCVVLLLS</sequence>
<evidence type="ECO:0000256" key="8">
    <source>
        <dbReference type="ARBA" id="ARBA00023136"/>
    </source>
</evidence>
<gene>
    <name evidence="10" type="ORF">QTP81_02100</name>
</gene>
<evidence type="ECO:0000256" key="1">
    <source>
        <dbReference type="ARBA" id="ARBA00004141"/>
    </source>
</evidence>
<comment type="pathway">
    <text evidence="2">Quinol/quinone metabolism; menaquinone biosynthesis.</text>
</comment>
<evidence type="ECO:0000313" key="11">
    <source>
        <dbReference type="Proteomes" id="UP001234343"/>
    </source>
</evidence>
<keyword evidence="3" id="KW-0474">Menaquinone biosynthesis</keyword>
<dbReference type="EMBL" id="JAUCBP010000002">
    <property type="protein sequence ID" value="MDM7859396.1"/>
    <property type="molecule type" value="Genomic_DNA"/>
</dbReference>
<evidence type="ECO:0000256" key="6">
    <source>
        <dbReference type="ARBA" id="ARBA00022692"/>
    </source>
</evidence>
<dbReference type="InterPro" id="IPR000537">
    <property type="entry name" value="UbiA_prenyltransferase"/>
</dbReference>
<comment type="caution">
    <text evidence="10">The sequence shown here is derived from an EMBL/GenBank/DDBJ whole genome shotgun (WGS) entry which is preliminary data.</text>
</comment>
<keyword evidence="7 9" id="KW-1133">Transmembrane helix</keyword>
<evidence type="ECO:0000256" key="3">
    <source>
        <dbReference type="ARBA" id="ARBA00022428"/>
    </source>
</evidence>
<evidence type="ECO:0000313" key="10">
    <source>
        <dbReference type="EMBL" id="MDM7859396.1"/>
    </source>
</evidence>
<comment type="subcellular location">
    <subcellularLocation>
        <location evidence="1">Membrane</location>
        <topology evidence="1">Multi-pass membrane protein</topology>
    </subcellularLocation>
</comment>
<proteinExistence type="predicted"/>
<organism evidence="10 11">
    <name type="scientific">Alteromonas arenosi</name>
    <dbReference type="NCBI Taxonomy" id="3055817"/>
    <lineage>
        <taxon>Bacteria</taxon>
        <taxon>Pseudomonadati</taxon>
        <taxon>Pseudomonadota</taxon>
        <taxon>Gammaproteobacteria</taxon>
        <taxon>Alteromonadales</taxon>
        <taxon>Alteromonadaceae</taxon>
        <taxon>Alteromonas/Salinimonas group</taxon>
        <taxon>Alteromonas</taxon>
    </lineage>
</organism>